<gene>
    <name evidence="2" type="ORF">EFL26_13115</name>
</gene>
<accession>A0A3N0GN95</accession>
<dbReference type="InterPro" id="IPR022062">
    <property type="entry name" value="DUF3618"/>
</dbReference>
<dbReference type="OrthoDB" id="3786861at2"/>
<protein>
    <submittedName>
        <fullName evidence="2">DUF3618 domain-containing protein</fullName>
    </submittedName>
</protein>
<dbReference type="Pfam" id="PF12277">
    <property type="entry name" value="DUF3618"/>
    <property type="match status" value="1"/>
</dbReference>
<reference evidence="2 3" key="1">
    <citation type="submission" date="2018-11" db="EMBL/GenBank/DDBJ databases">
        <authorList>
            <person name="Li F."/>
        </authorList>
    </citation>
    <scope>NUCLEOTIDE SEQUENCE [LARGE SCALE GENOMIC DNA]</scope>
    <source>
        <strain evidence="2 3">Gsoil 818</strain>
    </source>
</reference>
<keyword evidence="1" id="KW-1133">Transmembrane helix</keyword>
<dbReference type="EMBL" id="RJSF01000040">
    <property type="protein sequence ID" value="RNM13889.1"/>
    <property type="molecule type" value="Genomic_DNA"/>
</dbReference>
<keyword evidence="1" id="KW-0812">Transmembrane</keyword>
<sequence length="93" mass="10223">MTDLSQHNGHATRDPAQIERDIARQREQLAATVDALSHKLDVKHRAEDALHQKAARLRDTVTTDSGKPRPDLLAVGAAVVAGVAILVWWRARS</sequence>
<dbReference type="RefSeq" id="WP_123223297.1">
    <property type="nucleotide sequence ID" value="NZ_RJSF01000040.1"/>
</dbReference>
<proteinExistence type="predicted"/>
<dbReference type="AlphaFoldDB" id="A0A3N0GN95"/>
<comment type="caution">
    <text evidence="2">The sequence shown here is derived from an EMBL/GenBank/DDBJ whole genome shotgun (WGS) entry which is preliminary data.</text>
</comment>
<organism evidence="2 3">
    <name type="scientific">Nocardioides pocheonensis</name>
    <dbReference type="NCBI Taxonomy" id="661485"/>
    <lineage>
        <taxon>Bacteria</taxon>
        <taxon>Bacillati</taxon>
        <taxon>Actinomycetota</taxon>
        <taxon>Actinomycetes</taxon>
        <taxon>Propionibacteriales</taxon>
        <taxon>Nocardioidaceae</taxon>
        <taxon>Nocardioides</taxon>
    </lineage>
</organism>
<feature type="transmembrane region" description="Helical" evidence="1">
    <location>
        <begin position="72"/>
        <end position="89"/>
    </location>
</feature>
<evidence type="ECO:0000313" key="3">
    <source>
        <dbReference type="Proteomes" id="UP000279994"/>
    </source>
</evidence>
<name>A0A3N0GN95_9ACTN</name>
<keyword evidence="1" id="KW-0472">Membrane</keyword>
<evidence type="ECO:0000256" key="1">
    <source>
        <dbReference type="SAM" id="Phobius"/>
    </source>
</evidence>
<keyword evidence="3" id="KW-1185">Reference proteome</keyword>
<dbReference type="Proteomes" id="UP000279994">
    <property type="component" value="Unassembled WGS sequence"/>
</dbReference>
<evidence type="ECO:0000313" key="2">
    <source>
        <dbReference type="EMBL" id="RNM13889.1"/>
    </source>
</evidence>